<dbReference type="Proteomes" id="UP000008841">
    <property type="component" value="Chromosome"/>
</dbReference>
<feature type="compositionally biased region" description="Low complexity" evidence="1">
    <location>
        <begin position="14"/>
        <end position="30"/>
    </location>
</feature>
<sequence>MTPSMEAAKSDKQPVISAVSSPKSKPASSPKPKPDVTGRPSGVQAGSALRLTPFDAYQRVDSAGSGSSNAASAEGRMTTKPVAKKRLTTFFPGGTN</sequence>
<feature type="region of interest" description="Disordered" evidence="1">
    <location>
        <begin position="1"/>
        <end position="96"/>
    </location>
</feature>
<dbReference type="HOGENOM" id="CLU_2354669_0_0_10"/>
<evidence type="ECO:0000256" key="1">
    <source>
        <dbReference type="SAM" id="MobiDB-lite"/>
    </source>
</evidence>
<dbReference type="AlphaFoldDB" id="B3ED84"/>
<gene>
    <name evidence="2" type="ordered locus">Clim_1450</name>
</gene>
<accession>B3ED84</accession>
<reference evidence="2 3" key="1">
    <citation type="submission" date="2008-05" db="EMBL/GenBank/DDBJ databases">
        <title>Complete sequence of Chlorobium limicola DSM 245.</title>
        <authorList>
            <consortium name="US DOE Joint Genome Institute"/>
            <person name="Lucas S."/>
            <person name="Copeland A."/>
            <person name="Lapidus A."/>
            <person name="Glavina del Rio T."/>
            <person name="Dalin E."/>
            <person name="Tice H."/>
            <person name="Bruce D."/>
            <person name="Goodwin L."/>
            <person name="Pitluck S."/>
            <person name="Schmutz J."/>
            <person name="Larimer F."/>
            <person name="Land M."/>
            <person name="Hauser L."/>
            <person name="Kyrpides N."/>
            <person name="Ovchinnikova G."/>
            <person name="Zhao F."/>
            <person name="Li T."/>
            <person name="Liu Z."/>
            <person name="Overmann J."/>
            <person name="Bryant D.A."/>
            <person name="Richardson P."/>
        </authorList>
    </citation>
    <scope>NUCLEOTIDE SEQUENCE [LARGE SCALE GENOMIC DNA]</scope>
    <source>
        <strain evidence="3">DSM 245 / NBRC 103803 / 6330</strain>
    </source>
</reference>
<feature type="compositionally biased region" description="Low complexity" evidence="1">
    <location>
        <begin position="62"/>
        <end position="73"/>
    </location>
</feature>
<organism evidence="2 3">
    <name type="scientific">Chlorobium limicola (strain DSM 245 / NBRC 103803 / 6330)</name>
    <dbReference type="NCBI Taxonomy" id="290315"/>
    <lineage>
        <taxon>Bacteria</taxon>
        <taxon>Pseudomonadati</taxon>
        <taxon>Chlorobiota</taxon>
        <taxon>Chlorobiia</taxon>
        <taxon>Chlorobiales</taxon>
        <taxon>Chlorobiaceae</taxon>
        <taxon>Chlorobium/Pelodictyon group</taxon>
        <taxon>Chlorobium</taxon>
    </lineage>
</organism>
<evidence type="ECO:0000313" key="2">
    <source>
        <dbReference type="EMBL" id="ACD90509.1"/>
    </source>
</evidence>
<name>B3ED84_CHLL2</name>
<dbReference type="RefSeq" id="WP_012466386.1">
    <property type="nucleotide sequence ID" value="NC_010803.1"/>
</dbReference>
<dbReference type="EMBL" id="CP001097">
    <property type="protein sequence ID" value="ACD90509.1"/>
    <property type="molecule type" value="Genomic_DNA"/>
</dbReference>
<dbReference type="KEGG" id="cli:Clim_1450"/>
<proteinExistence type="predicted"/>
<evidence type="ECO:0000313" key="3">
    <source>
        <dbReference type="Proteomes" id="UP000008841"/>
    </source>
</evidence>
<protein>
    <submittedName>
        <fullName evidence="2">Uncharacterized protein</fullName>
    </submittedName>
</protein>